<reference evidence="1" key="1">
    <citation type="submission" date="2017-05" db="UniProtKB">
        <authorList>
            <consortium name="EnsemblMetazoa"/>
        </authorList>
    </citation>
    <scope>IDENTIFICATION</scope>
</reference>
<proteinExistence type="predicted"/>
<dbReference type="AlphaFoldDB" id="A0A1X7V3Z9"/>
<dbReference type="InParanoid" id="A0A1X7V3Z9"/>
<name>A0A1X7V3Z9_AMPQE</name>
<sequence>MGFNATRKSIKFKQIDVPCDIKRVTSRFMLSNSLYINRKQFPIILFNAITVDKCQGLPLNKVIIDLSTDAFGNGMSYVALFFVCTING</sequence>
<organism evidence="1">
    <name type="scientific">Amphimedon queenslandica</name>
    <name type="common">Sponge</name>
    <dbReference type="NCBI Taxonomy" id="400682"/>
    <lineage>
        <taxon>Eukaryota</taxon>
        <taxon>Metazoa</taxon>
        <taxon>Porifera</taxon>
        <taxon>Demospongiae</taxon>
        <taxon>Heteroscleromorpha</taxon>
        <taxon>Haplosclerida</taxon>
        <taxon>Niphatidae</taxon>
        <taxon>Amphimedon</taxon>
    </lineage>
</organism>
<accession>A0A1X7V3Z9</accession>
<protein>
    <submittedName>
        <fullName evidence="1">Uncharacterized protein</fullName>
    </submittedName>
</protein>
<evidence type="ECO:0000313" key="1">
    <source>
        <dbReference type="EnsemblMetazoa" id="Aqu2.1.34681_001"/>
    </source>
</evidence>
<dbReference type="EnsemblMetazoa" id="Aqu2.1.34681_001">
    <property type="protein sequence ID" value="Aqu2.1.34681_001"/>
    <property type="gene ID" value="Aqu2.1.34681"/>
</dbReference>